<evidence type="ECO:0000313" key="1">
    <source>
        <dbReference type="EMBL" id="KAH7682887.1"/>
    </source>
</evidence>
<organism evidence="1 2">
    <name type="scientific">Dioscorea alata</name>
    <name type="common">Purple yam</name>
    <dbReference type="NCBI Taxonomy" id="55571"/>
    <lineage>
        <taxon>Eukaryota</taxon>
        <taxon>Viridiplantae</taxon>
        <taxon>Streptophyta</taxon>
        <taxon>Embryophyta</taxon>
        <taxon>Tracheophyta</taxon>
        <taxon>Spermatophyta</taxon>
        <taxon>Magnoliopsida</taxon>
        <taxon>Liliopsida</taxon>
        <taxon>Dioscoreales</taxon>
        <taxon>Dioscoreaceae</taxon>
        <taxon>Dioscorea</taxon>
    </lineage>
</organism>
<accession>A0ACB7W624</accession>
<dbReference type="Proteomes" id="UP000827976">
    <property type="component" value="Chromosome 5"/>
</dbReference>
<reference evidence="2" key="1">
    <citation type="journal article" date="2022" name="Nat. Commun.">
        <title>Chromosome evolution and the genetic basis of agronomically important traits in greater yam.</title>
        <authorList>
            <person name="Bredeson J.V."/>
            <person name="Lyons J.B."/>
            <person name="Oniyinde I.O."/>
            <person name="Okereke N.R."/>
            <person name="Kolade O."/>
            <person name="Nnabue I."/>
            <person name="Nwadili C.O."/>
            <person name="Hribova E."/>
            <person name="Parker M."/>
            <person name="Nwogha J."/>
            <person name="Shu S."/>
            <person name="Carlson J."/>
            <person name="Kariba R."/>
            <person name="Muthemba S."/>
            <person name="Knop K."/>
            <person name="Barton G.J."/>
            <person name="Sherwood A.V."/>
            <person name="Lopez-Montes A."/>
            <person name="Asiedu R."/>
            <person name="Jamnadass R."/>
            <person name="Muchugi A."/>
            <person name="Goodstein D."/>
            <person name="Egesi C.N."/>
            <person name="Featherston J."/>
            <person name="Asfaw A."/>
            <person name="Simpson G.G."/>
            <person name="Dolezel J."/>
            <person name="Hendre P.S."/>
            <person name="Van Deynze A."/>
            <person name="Kumar P.L."/>
            <person name="Obidiegwu J.E."/>
            <person name="Bhattacharjee R."/>
            <person name="Rokhsar D.S."/>
        </authorList>
    </citation>
    <scope>NUCLEOTIDE SEQUENCE [LARGE SCALE GENOMIC DNA]</scope>
    <source>
        <strain evidence="2">cv. TDa95/00328</strain>
    </source>
</reference>
<keyword evidence="2" id="KW-1185">Reference proteome</keyword>
<dbReference type="EMBL" id="CM037015">
    <property type="protein sequence ID" value="KAH7682887.1"/>
    <property type="molecule type" value="Genomic_DNA"/>
</dbReference>
<sequence length="362" mass="41800">MLSATQVVVPSPSKASCLTVLVLLFSSLLVAFSNWPSSMTAEDTTDLHYWLNWRFLLCAIWVLSPMVVASLLISKYEGPDKEKRRGAVGNLYADESWRPCLKNLHPAWLLAFRVLAFFLLLPLLIVNVVVDGGGIFYYYTQWTFTLVIVYFGLGSLLSIYGIHQYHNKVGGDKVDHERVDEERGTYVAPTNEDNEQCMTKIFPIPREDNAREVAGFWGYAFQIIYQTNAGAVILTDCVFWFILYPFLSMKDHDLNFFLVGMHSINAVFLLGDTFLNSFRFPWFRISYFLIWTSLYVIFQWIVHGCVSLWWPYPFLDLSSDLAPVWYLLVAVLHIPCYALFPLIFKMKHFLLSRFFPGSYQTP</sequence>
<proteinExistence type="predicted"/>
<evidence type="ECO:0000313" key="2">
    <source>
        <dbReference type="Proteomes" id="UP000827976"/>
    </source>
</evidence>
<protein>
    <submittedName>
        <fullName evidence="1">Uncharacterized protein</fullName>
    </submittedName>
</protein>
<gene>
    <name evidence="1" type="ORF">IHE45_05G148200</name>
</gene>
<comment type="caution">
    <text evidence="1">The sequence shown here is derived from an EMBL/GenBank/DDBJ whole genome shotgun (WGS) entry which is preliminary data.</text>
</comment>
<name>A0ACB7W624_DIOAL</name>